<dbReference type="InterPro" id="IPR020803">
    <property type="entry name" value="MeTfrase_dom"/>
</dbReference>
<dbReference type="PANTHER" id="PTHR44068:SF11">
    <property type="entry name" value="GERANYL DIPHOSPHATE 2-C-METHYLTRANSFERASE"/>
    <property type="match status" value="1"/>
</dbReference>
<dbReference type="EMBL" id="AP018448">
    <property type="protein sequence ID" value="BBC29246.1"/>
    <property type="molecule type" value="Genomic_DNA"/>
</dbReference>
<gene>
    <name evidence="5" type="ORF">SGFS_005370</name>
</gene>
<accession>A0ABN5V7I9</accession>
<reference evidence="5 6" key="1">
    <citation type="journal article" date="2010" name="ChemBioChem">
        <title>Cloning and characterization of the biosynthetic gene cluster of 16-membered macrolide antibiotic FD-891: involvement of a dual functional cytochrome P450 monooxygenase catalyzing epoxidation and hydroxylation.</title>
        <authorList>
            <person name="Kudo F."/>
            <person name="Motegi A."/>
            <person name="Mizoue K."/>
            <person name="Eguchi T."/>
        </authorList>
    </citation>
    <scope>NUCLEOTIDE SEQUENCE [LARGE SCALE GENOMIC DNA]</scope>
    <source>
        <strain evidence="5 6">A-8890</strain>
    </source>
</reference>
<protein>
    <submittedName>
        <fullName evidence="5">Methyltransferase</fullName>
    </submittedName>
</protein>
<dbReference type="GO" id="GO:0008168">
    <property type="term" value="F:methyltransferase activity"/>
    <property type="evidence" value="ECO:0007669"/>
    <property type="project" value="UniProtKB-KW"/>
</dbReference>
<dbReference type="InterPro" id="IPR029063">
    <property type="entry name" value="SAM-dependent_MTases_sf"/>
</dbReference>
<dbReference type="InterPro" id="IPR013216">
    <property type="entry name" value="Methyltransf_11"/>
</dbReference>
<name>A0ABN5V7I9_9ACTN</name>
<keyword evidence="6" id="KW-1185">Reference proteome</keyword>
<dbReference type="SMART" id="SM00828">
    <property type="entry name" value="PKS_MT"/>
    <property type="match status" value="1"/>
</dbReference>
<keyword evidence="3" id="KW-0949">S-adenosyl-L-methionine</keyword>
<dbReference type="Gene3D" id="3.40.50.150">
    <property type="entry name" value="Vaccinia Virus protein VP39"/>
    <property type="match status" value="1"/>
</dbReference>
<evidence type="ECO:0000256" key="3">
    <source>
        <dbReference type="ARBA" id="ARBA00022691"/>
    </source>
</evidence>
<evidence type="ECO:0000313" key="6">
    <source>
        <dbReference type="Proteomes" id="UP001321542"/>
    </source>
</evidence>
<proteinExistence type="predicted"/>
<evidence type="ECO:0000256" key="1">
    <source>
        <dbReference type="ARBA" id="ARBA00022603"/>
    </source>
</evidence>
<dbReference type="CDD" id="cd02440">
    <property type="entry name" value="AdoMet_MTases"/>
    <property type="match status" value="1"/>
</dbReference>
<reference evidence="5 6" key="2">
    <citation type="journal article" date="2023" name="ChemBioChem">
        <title>Acyltransferase Domain Exchange between Two Independent Type I Polyketide Synthases in the Same Producer Strain of Macrolide Antibiotics.</title>
        <authorList>
            <person name="Kudo F."/>
            <person name="Kishikawa K."/>
            <person name="Tsuboi K."/>
            <person name="Kido T."/>
            <person name="Usui T."/>
            <person name="Hashimoto J."/>
            <person name="Shin-Ya K."/>
            <person name="Miyanaga A."/>
            <person name="Eguchi T."/>
        </authorList>
    </citation>
    <scope>NUCLEOTIDE SEQUENCE [LARGE SCALE GENOMIC DNA]</scope>
    <source>
        <strain evidence="5 6">A-8890</strain>
    </source>
</reference>
<evidence type="ECO:0000256" key="2">
    <source>
        <dbReference type="ARBA" id="ARBA00022679"/>
    </source>
</evidence>
<dbReference type="Pfam" id="PF08241">
    <property type="entry name" value="Methyltransf_11"/>
    <property type="match status" value="1"/>
</dbReference>
<evidence type="ECO:0000313" key="5">
    <source>
        <dbReference type="EMBL" id="BBC29246.1"/>
    </source>
</evidence>
<dbReference type="SUPFAM" id="SSF53335">
    <property type="entry name" value="S-adenosyl-L-methionine-dependent methyltransferases"/>
    <property type="match status" value="1"/>
</dbReference>
<dbReference type="PANTHER" id="PTHR44068">
    <property type="entry name" value="ZGC:194242"/>
    <property type="match status" value="1"/>
</dbReference>
<dbReference type="Proteomes" id="UP001321542">
    <property type="component" value="Chromosome"/>
</dbReference>
<keyword evidence="2" id="KW-0808">Transferase</keyword>
<sequence length="278" mass="30508">MGPANSEGTMFDAFSREVGDYYDQANELLRAMFTDNVHYGYWPDPSSIDPLAEAGERMTEQLYERLDVSAGHKVLDVGCGVGKPAAWLARKTGATVKGANVSRNQLEVARDRVRSEGLEDRVSFDLADAMHLPYADDSFDRIWAIESMIHMPDRDQVMREMARVLRPGGRLAIADIVVRGTLDDVATAVVEGFCTLSTARSLEHIDNYPALVEKAGLDLLELTDVSEQTRPTGPAVLPAFDVLLPTLGEEGVAQSKKAWGDMFDLPQYGYVLLTAGKP</sequence>
<organism evidence="5 6">
    <name type="scientific">Streptomyces graminofaciens</name>
    <dbReference type="NCBI Taxonomy" id="68212"/>
    <lineage>
        <taxon>Bacteria</taxon>
        <taxon>Bacillati</taxon>
        <taxon>Actinomycetota</taxon>
        <taxon>Actinomycetes</taxon>
        <taxon>Kitasatosporales</taxon>
        <taxon>Streptomycetaceae</taxon>
        <taxon>Streptomyces</taxon>
    </lineage>
</organism>
<evidence type="ECO:0000259" key="4">
    <source>
        <dbReference type="SMART" id="SM00828"/>
    </source>
</evidence>
<feature type="domain" description="Polyketide synthase-like methyltransferase" evidence="4">
    <location>
        <begin position="29"/>
        <end position="278"/>
    </location>
</feature>
<dbReference type="GO" id="GO:0032259">
    <property type="term" value="P:methylation"/>
    <property type="evidence" value="ECO:0007669"/>
    <property type="project" value="UniProtKB-KW"/>
</dbReference>
<dbReference type="InterPro" id="IPR050447">
    <property type="entry name" value="Erg6_SMT_methyltransf"/>
</dbReference>
<keyword evidence="1 5" id="KW-0489">Methyltransferase</keyword>